<gene>
    <name evidence="1" type="ORF">IIU_07044</name>
</gene>
<dbReference type="Proteomes" id="UP000014018">
    <property type="component" value="Unassembled WGS sequence"/>
</dbReference>
<dbReference type="AlphaFoldDB" id="A0A9W5UYQ1"/>
<dbReference type="EMBL" id="AHFB01000195">
    <property type="protein sequence ID" value="EOO23386.1"/>
    <property type="molecule type" value="Genomic_DNA"/>
</dbReference>
<evidence type="ECO:0000313" key="1">
    <source>
        <dbReference type="EMBL" id="EOO23386.1"/>
    </source>
</evidence>
<sequence>MGCRKECNCNNCKKNKKKFYDYHYKEYYVKKCHCRCSFERFDPHQKKECKDDCDC</sequence>
<organism evidence="1 2">
    <name type="scientific">Bacillus cereus VD133</name>
    <dbReference type="NCBI Taxonomy" id="1053233"/>
    <lineage>
        <taxon>Bacteria</taxon>
        <taxon>Bacillati</taxon>
        <taxon>Bacillota</taxon>
        <taxon>Bacilli</taxon>
        <taxon>Bacillales</taxon>
        <taxon>Bacillaceae</taxon>
        <taxon>Bacillus</taxon>
        <taxon>Bacillus cereus group</taxon>
    </lineage>
</organism>
<proteinExistence type="predicted"/>
<evidence type="ECO:0000313" key="2">
    <source>
        <dbReference type="Proteomes" id="UP000014018"/>
    </source>
</evidence>
<accession>A0A9W5UYQ1</accession>
<reference evidence="1 2" key="1">
    <citation type="submission" date="2012-12" db="EMBL/GenBank/DDBJ databases">
        <title>The Genome Sequence of Bacillus cereus VD133.</title>
        <authorList>
            <consortium name="The Broad Institute Genome Sequencing Platform"/>
            <consortium name="The Broad Institute Genome Sequencing Center for Infectious Disease"/>
            <person name="Feldgarden M."/>
            <person name="Van der Auwera G.A."/>
            <person name="Mahillon J."/>
            <person name="Duprez V."/>
            <person name="Timmery S."/>
            <person name="Mattelet C."/>
            <person name="Dierick K."/>
            <person name="Sun M."/>
            <person name="Yu Z."/>
            <person name="Zhu L."/>
            <person name="Hu X."/>
            <person name="Shank E.B."/>
            <person name="Swiecicka I."/>
            <person name="Hansen B.M."/>
            <person name="Andrup L."/>
            <person name="Walker B."/>
            <person name="Young S.K."/>
            <person name="Zeng Q."/>
            <person name="Gargeya S."/>
            <person name="Fitzgerald M."/>
            <person name="Haas B."/>
            <person name="Abouelleil A."/>
            <person name="Alvarado L."/>
            <person name="Arachchi H.M."/>
            <person name="Berlin A.M."/>
            <person name="Chapman S.B."/>
            <person name="Dewar J."/>
            <person name="Goldberg J."/>
            <person name="Griggs A."/>
            <person name="Gujja S."/>
            <person name="Hansen M."/>
            <person name="Howarth C."/>
            <person name="Imamovic A."/>
            <person name="Larimer J."/>
            <person name="McCowan C."/>
            <person name="Murphy C."/>
            <person name="Neiman D."/>
            <person name="Pearson M."/>
            <person name="Priest M."/>
            <person name="Roberts A."/>
            <person name="Saif S."/>
            <person name="Shea T."/>
            <person name="Sisk P."/>
            <person name="Sykes S."/>
            <person name="Wortman J."/>
            <person name="Nusbaum C."/>
            <person name="Birren B."/>
        </authorList>
    </citation>
    <scope>NUCLEOTIDE SEQUENCE [LARGE SCALE GENOMIC DNA]</scope>
    <source>
        <strain evidence="1 2">VD133</strain>
    </source>
</reference>
<comment type="caution">
    <text evidence="1">The sequence shown here is derived from an EMBL/GenBank/DDBJ whole genome shotgun (WGS) entry which is preliminary data.</text>
</comment>
<name>A0A9W5UYQ1_BACCE</name>
<protein>
    <submittedName>
        <fullName evidence="1">Uncharacterized protein</fullName>
    </submittedName>
</protein>